<dbReference type="GO" id="GO:0005975">
    <property type="term" value="P:carbohydrate metabolic process"/>
    <property type="evidence" value="ECO:0007669"/>
    <property type="project" value="TreeGrafter"/>
</dbReference>
<evidence type="ECO:0000313" key="5">
    <source>
        <dbReference type="Proteomes" id="UP000275232"/>
    </source>
</evidence>
<comment type="caution">
    <text evidence="4">The sequence shown here is derived from an EMBL/GenBank/DDBJ whole genome shotgun (WGS) entry which is preliminary data.</text>
</comment>
<dbReference type="PANTHER" id="PTHR22901">
    <property type="entry name" value="SIALATE O-ACETYLESTERASE"/>
    <property type="match status" value="1"/>
</dbReference>
<accession>A0A3N5CTX7</accession>
<keyword evidence="1" id="KW-0378">Hydrolase</keyword>
<evidence type="ECO:0000256" key="1">
    <source>
        <dbReference type="ARBA" id="ARBA00022801"/>
    </source>
</evidence>
<dbReference type="SUPFAM" id="SSF52266">
    <property type="entry name" value="SGNH hydrolase"/>
    <property type="match status" value="1"/>
</dbReference>
<dbReference type="InterPro" id="IPR008979">
    <property type="entry name" value="Galactose-bd-like_sf"/>
</dbReference>
<dbReference type="AlphaFoldDB" id="A0A3N5CTX7"/>
<dbReference type="InterPro" id="IPR039329">
    <property type="entry name" value="SIAE"/>
</dbReference>
<keyword evidence="5" id="KW-1185">Reference proteome</keyword>
<feature type="region of interest" description="Disordered" evidence="2">
    <location>
        <begin position="1"/>
        <end position="33"/>
    </location>
</feature>
<organism evidence="4 5">
    <name type="scientific">Aurantiacibacter spongiae</name>
    <dbReference type="NCBI Taxonomy" id="2488860"/>
    <lineage>
        <taxon>Bacteria</taxon>
        <taxon>Pseudomonadati</taxon>
        <taxon>Pseudomonadota</taxon>
        <taxon>Alphaproteobacteria</taxon>
        <taxon>Sphingomonadales</taxon>
        <taxon>Erythrobacteraceae</taxon>
        <taxon>Aurantiacibacter</taxon>
    </lineage>
</organism>
<dbReference type="EMBL" id="RPFZ01000001">
    <property type="protein sequence ID" value="RPF72673.1"/>
    <property type="molecule type" value="Genomic_DNA"/>
</dbReference>
<evidence type="ECO:0000259" key="3">
    <source>
        <dbReference type="Pfam" id="PF03629"/>
    </source>
</evidence>
<evidence type="ECO:0000313" key="4">
    <source>
        <dbReference type="EMBL" id="RPF72673.1"/>
    </source>
</evidence>
<dbReference type="PANTHER" id="PTHR22901:SF0">
    <property type="entry name" value="SIALATE O-ACETYLESTERASE"/>
    <property type="match status" value="1"/>
</dbReference>
<dbReference type="GO" id="GO:0001681">
    <property type="term" value="F:sialate O-acetylesterase activity"/>
    <property type="evidence" value="ECO:0007669"/>
    <property type="project" value="InterPro"/>
</dbReference>
<dbReference type="InterPro" id="IPR036514">
    <property type="entry name" value="SGNH_hydro_sf"/>
</dbReference>
<protein>
    <submittedName>
        <fullName evidence="4">Sialate O-acetylesterase</fullName>
    </submittedName>
</protein>
<dbReference type="Gene3D" id="3.40.50.1110">
    <property type="entry name" value="SGNH hydrolase"/>
    <property type="match status" value="2"/>
</dbReference>
<dbReference type="InterPro" id="IPR005181">
    <property type="entry name" value="SASA"/>
</dbReference>
<sequence>MVLQRDLPIEVAGNAEPGSRVEGTLGDDTANAQAGPDGRFRLTFSSHDAASEPMTLTVSDPTGTARLSGVLVGDVYLCSGQSNMELPVVRALNVSNELRMAGDEGLRLLQVPKVTASTPVHAFGEAAHWQAASGDTAADFSAACFYMGKQLRADHPDVPVGLIHSSWGGSAANAWLSPEGVRILYGEQPLARLRQYDQDPLAAARSFAPEWYDWYRGVSGGSEPWKDSAQLDWRPIPKFSFWNEWTGTGLDTNPNGLVWLRQTFTLTPEQAASAGSISIGAIDDLDMTFVNGAPVGYTFGWGTERTYRVPAADLKAGKNEVLIAAWNAWDTGGFYAGPDRLFFSPGDGGDAVPLGADWDYAVMRTDEAPPRAPWDALVGTGVMHNAMIAPIGPMRVKGVAWYQGEADVGQPGYADRLRELFAGWRRQFGDQARMMVVQLAGWGTPQAEPVASGWAELRQQQLDAVVADDNAALVAATDLGEPTDIHPANKNVLGKRLAMAAEGEPMPMPDSAVLTGDTIRLRLSGVEGGLRAIGGPYGLGVELCGEMQESCRFVLPALQGDTMLIRTDQGGPVARVRHAWSDAPLINLYDERGLPVPGFELPVAQP</sequence>
<dbReference type="OrthoDB" id="9795554at2"/>
<dbReference type="Proteomes" id="UP000275232">
    <property type="component" value="Unassembled WGS sequence"/>
</dbReference>
<gene>
    <name evidence="4" type="ORF">EG799_04320</name>
</gene>
<dbReference type="SUPFAM" id="SSF49785">
    <property type="entry name" value="Galactose-binding domain-like"/>
    <property type="match status" value="1"/>
</dbReference>
<proteinExistence type="predicted"/>
<evidence type="ECO:0000256" key="2">
    <source>
        <dbReference type="SAM" id="MobiDB-lite"/>
    </source>
</evidence>
<name>A0A3N5CTX7_9SPHN</name>
<feature type="domain" description="Sialate O-acetylesterase" evidence="3">
    <location>
        <begin position="395"/>
        <end position="500"/>
    </location>
</feature>
<dbReference type="Pfam" id="PF03629">
    <property type="entry name" value="SASA"/>
    <property type="match status" value="1"/>
</dbReference>
<reference evidence="4 5" key="1">
    <citation type="submission" date="2018-11" db="EMBL/GenBank/DDBJ databases">
        <title>Erythrobacter spongiae sp. nov., isolated from a marine sponge.</title>
        <authorList>
            <person name="Zhuang L."/>
            <person name="Luo L."/>
        </authorList>
    </citation>
    <scope>NUCLEOTIDE SEQUENCE [LARGE SCALE GENOMIC DNA]</scope>
    <source>
        <strain evidence="4 5">HN-E23</strain>
    </source>
</reference>